<dbReference type="AlphaFoldDB" id="A0A7L7KQA0"/>
<sequence>MKKMLSVIVIVLVFILSSCGGEDALVYNFKPRQDNTLFSTDGEIIIDYKTDTNGELIELNIDHLLSIEEMIMLNPNIDFDIEIEGFTGNVFMQPRSVCTEYLNDLLIPINIEVGNTRYKFDNLSCLYKTVDTNNQFRQGFADEYHLMGTITEDKNTTVSIIIYNPEELVRFIEIYELPHTRELLGTYSMIINEDRDELLNGYHNYYKDMGIYEQLYLKHQDNVPTKNEINGIPDDINIMDLQNLTEVIPLIADFETLYADEIAAMDELQDEIGINFSSEDSTDDETE</sequence>
<keyword evidence="2" id="KW-1185">Reference proteome</keyword>
<dbReference type="EMBL" id="CP048914">
    <property type="protein sequence ID" value="QMS84893.1"/>
    <property type="molecule type" value="Genomic_DNA"/>
</dbReference>
<evidence type="ECO:0008006" key="3">
    <source>
        <dbReference type="Google" id="ProtNLM"/>
    </source>
</evidence>
<accession>A0A7L7KQA0</accession>
<proteinExistence type="predicted"/>
<evidence type="ECO:0000313" key="2">
    <source>
        <dbReference type="Proteomes" id="UP000514720"/>
    </source>
</evidence>
<organism evidence="1 2">
    <name type="scientific">Candidatus Xianfuyuplasma coldseepsis</name>
    <dbReference type="NCBI Taxonomy" id="2782163"/>
    <lineage>
        <taxon>Bacteria</taxon>
        <taxon>Bacillati</taxon>
        <taxon>Mycoplasmatota</taxon>
        <taxon>Mollicutes</taxon>
        <taxon>Candidatus Izemoplasmatales</taxon>
        <taxon>Candidatus Izemoplasmataceae</taxon>
        <taxon>Candidatus Xianfuyuplasma</taxon>
    </lineage>
</organism>
<dbReference type="Proteomes" id="UP000514720">
    <property type="component" value="Chromosome"/>
</dbReference>
<dbReference type="RefSeq" id="WP_258878514.1">
    <property type="nucleotide sequence ID" value="NZ_CP048914.1"/>
</dbReference>
<reference evidence="1 2" key="1">
    <citation type="submission" date="2020-02" db="EMBL/GenBank/DDBJ databases">
        <authorList>
            <person name="Zheng R.K."/>
            <person name="Sun C.M."/>
        </authorList>
    </citation>
    <scope>NUCLEOTIDE SEQUENCE [LARGE SCALE GENOMIC DNA]</scope>
    <source>
        <strain evidence="2">zrk13</strain>
    </source>
</reference>
<evidence type="ECO:0000313" key="1">
    <source>
        <dbReference type="EMBL" id="QMS84893.1"/>
    </source>
</evidence>
<protein>
    <recommendedName>
        <fullName evidence="3">Membrane lipoprotein</fullName>
    </recommendedName>
</protein>
<dbReference type="PROSITE" id="PS51257">
    <property type="entry name" value="PROKAR_LIPOPROTEIN"/>
    <property type="match status" value="1"/>
</dbReference>
<dbReference type="KEGG" id="xcl:G4Z02_03700"/>
<gene>
    <name evidence="1" type="ORF">G4Z02_03700</name>
</gene>
<name>A0A7L7KQA0_9MOLU</name>